<dbReference type="SUPFAM" id="SSF52540">
    <property type="entry name" value="P-loop containing nucleoside triphosphate hydrolases"/>
    <property type="match status" value="2"/>
</dbReference>
<evidence type="ECO:0000256" key="5">
    <source>
        <dbReference type="SAM" id="MobiDB-lite"/>
    </source>
</evidence>
<dbReference type="EMBL" id="JASFZW010000001">
    <property type="protein sequence ID" value="KAK2080232.1"/>
    <property type="molecule type" value="Genomic_DNA"/>
</dbReference>
<dbReference type="Gene3D" id="3.40.50.10810">
    <property type="entry name" value="Tandem AAA-ATPase domain"/>
    <property type="match status" value="1"/>
</dbReference>
<name>A0AAD9IPI7_PROWI</name>
<evidence type="ECO:0000259" key="8">
    <source>
        <dbReference type="PROSITE" id="PS51666"/>
    </source>
</evidence>
<dbReference type="GO" id="GO:0006355">
    <property type="term" value="P:regulation of DNA-templated transcription"/>
    <property type="evidence" value="ECO:0007669"/>
    <property type="project" value="InterPro"/>
</dbReference>
<dbReference type="InterPro" id="IPR000330">
    <property type="entry name" value="SNF2_N"/>
</dbReference>
<feature type="domain" description="QLQ" evidence="8">
    <location>
        <begin position="10"/>
        <end position="64"/>
    </location>
</feature>
<dbReference type="PROSITE" id="PS51666">
    <property type="entry name" value="QLQ"/>
    <property type="match status" value="1"/>
</dbReference>
<dbReference type="SMART" id="SM00490">
    <property type="entry name" value="HELICc"/>
    <property type="match status" value="1"/>
</dbReference>
<evidence type="ECO:0000259" key="7">
    <source>
        <dbReference type="PROSITE" id="PS51194"/>
    </source>
</evidence>
<keyword evidence="3" id="KW-0804">Transcription</keyword>
<dbReference type="InterPro" id="IPR014978">
    <property type="entry name" value="Gln-Leu-Gln_QLQ"/>
</dbReference>
<feature type="compositionally biased region" description="Low complexity" evidence="5">
    <location>
        <begin position="34"/>
        <end position="47"/>
    </location>
</feature>
<dbReference type="Gene3D" id="3.40.50.300">
    <property type="entry name" value="P-loop containing nucleotide triphosphate hydrolases"/>
    <property type="match status" value="1"/>
</dbReference>
<dbReference type="InterPro" id="IPR027417">
    <property type="entry name" value="P-loop_NTPase"/>
</dbReference>
<dbReference type="InterPro" id="IPR049730">
    <property type="entry name" value="SNF2/RAD54-like_C"/>
</dbReference>
<gene>
    <name evidence="9" type="ORF">QBZ16_000085</name>
</gene>
<dbReference type="GO" id="GO:0005634">
    <property type="term" value="C:nucleus"/>
    <property type="evidence" value="ECO:0007669"/>
    <property type="project" value="UniProtKB-SubCell"/>
</dbReference>
<dbReference type="AlphaFoldDB" id="A0AAD9IPI7"/>
<dbReference type="GO" id="GO:0016787">
    <property type="term" value="F:hydrolase activity"/>
    <property type="evidence" value="ECO:0007669"/>
    <property type="project" value="UniProtKB-KW"/>
</dbReference>
<feature type="compositionally biased region" description="Low complexity" evidence="5">
    <location>
        <begin position="1171"/>
        <end position="1183"/>
    </location>
</feature>
<feature type="region of interest" description="Disordered" evidence="5">
    <location>
        <begin position="1150"/>
        <end position="1218"/>
    </location>
</feature>
<dbReference type="FunFam" id="3.40.50.10810:FF:000017">
    <property type="entry name" value="ATP-dependent helicase BRM"/>
    <property type="match status" value="1"/>
</dbReference>
<dbReference type="PROSITE" id="PS51192">
    <property type="entry name" value="HELICASE_ATP_BIND_1"/>
    <property type="match status" value="1"/>
</dbReference>
<accession>A0AAD9IPI7</accession>
<feature type="region of interest" description="Disordered" evidence="5">
    <location>
        <begin position="32"/>
        <end position="56"/>
    </location>
</feature>
<comment type="caution">
    <text evidence="9">The sequence shown here is derived from an EMBL/GenBank/DDBJ whole genome shotgun (WGS) entry which is preliminary data.</text>
</comment>
<keyword evidence="4" id="KW-0539">Nucleus</keyword>
<keyword evidence="2" id="KW-0378">Hydrolase</keyword>
<evidence type="ECO:0000256" key="2">
    <source>
        <dbReference type="ARBA" id="ARBA00022801"/>
    </source>
</evidence>
<evidence type="ECO:0000256" key="3">
    <source>
        <dbReference type="ARBA" id="ARBA00023015"/>
    </source>
</evidence>
<protein>
    <submittedName>
        <fullName evidence="9">Uncharacterized protein</fullName>
    </submittedName>
</protein>
<dbReference type="CDD" id="cd18793">
    <property type="entry name" value="SF2_C_SNF"/>
    <property type="match status" value="1"/>
</dbReference>
<dbReference type="Pfam" id="PF00271">
    <property type="entry name" value="Helicase_C"/>
    <property type="match status" value="1"/>
</dbReference>
<feature type="compositionally biased region" description="Acidic residues" evidence="5">
    <location>
        <begin position="1151"/>
        <end position="1170"/>
    </location>
</feature>
<dbReference type="GO" id="GO:0005524">
    <property type="term" value="F:ATP binding"/>
    <property type="evidence" value="ECO:0007669"/>
    <property type="project" value="InterPro"/>
</dbReference>
<organism evidence="9 10">
    <name type="scientific">Prototheca wickerhamii</name>
    <dbReference type="NCBI Taxonomy" id="3111"/>
    <lineage>
        <taxon>Eukaryota</taxon>
        <taxon>Viridiplantae</taxon>
        <taxon>Chlorophyta</taxon>
        <taxon>core chlorophytes</taxon>
        <taxon>Trebouxiophyceae</taxon>
        <taxon>Chlorellales</taxon>
        <taxon>Chlorellaceae</taxon>
        <taxon>Prototheca</taxon>
    </lineage>
</organism>
<evidence type="ECO:0000313" key="9">
    <source>
        <dbReference type="EMBL" id="KAK2080232.1"/>
    </source>
</evidence>
<dbReference type="SMART" id="SM00487">
    <property type="entry name" value="DEXDc"/>
    <property type="match status" value="1"/>
</dbReference>
<feature type="domain" description="Helicase ATP-binding" evidence="6">
    <location>
        <begin position="435"/>
        <end position="600"/>
    </location>
</feature>
<dbReference type="Pfam" id="PF00176">
    <property type="entry name" value="SNF2-rel_dom"/>
    <property type="match status" value="1"/>
</dbReference>
<feature type="compositionally biased region" description="Pro residues" evidence="5">
    <location>
        <begin position="945"/>
        <end position="954"/>
    </location>
</feature>
<reference evidence="9" key="1">
    <citation type="submission" date="2021-01" db="EMBL/GenBank/DDBJ databases">
        <authorList>
            <person name="Eckstrom K.M.E."/>
        </authorList>
    </citation>
    <scope>NUCLEOTIDE SEQUENCE</scope>
    <source>
        <strain evidence="9">UVCC 0001</strain>
    </source>
</reference>
<feature type="domain" description="Helicase C-terminal" evidence="7">
    <location>
        <begin position="745"/>
        <end position="937"/>
    </location>
</feature>
<evidence type="ECO:0000256" key="4">
    <source>
        <dbReference type="ARBA" id="ARBA00023242"/>
    </source>
</evidence>
<proteinExistence type="predicted"/>
<dbReference type="InterPro" id="IPR038718">
    <property type="entry name" value="SNF2-like_sf"/>
</dbReference>
<feature type="compositionally biased region" description="Low complexity" evidence="5">
    <location>
        <begin position="926"/>
        <end position="943"/>
    </location>
</feature>
<dbReference type="InterPro" id="IPR014001">
    <property type="entry name" value="Helicase_ATP-bd"/>
</dbReference>
<dbReference type="InterPro" id="IPR001650">
    <property type="entry name" value="Helicase_C-like"/>
</dbReference>
<feature type="region of interest" description="Disordered" evidence="5">
    <location>
        <begin position="926"/>
        <end position="954"/>
    </location>
</feature>
<evidence type="ECO:0000259" key="6">
    <source>
        <dbReference type="PROSITE" id="PS51192"/>
    </source>
</evidence>
<evidence type="ECO:0000313" key="10">
    <source>
        <dbReference type="Proteomes" id="UP001255856"/>
    </source>
</evidence>
<dbReference type="PROSITE" id="PS51194">
    <property type="entry name" value="HELICASE_CTER"/>
    <property type="match status" value="1"/>
</dbReference>
<dbReference type="PANTHER" id="PTHR10799">
    <property type="entry name" value="SNF2/RAD54 HELICASE FAMILY"/>
    <property type="match status" value="1"/>
</dbReference>
<dbReference type="Proteomes" id="UP001255856">
    <property type="component" value="Unassembled WGS sequence"/>
</dbReference>
<sequence>MAEYGAGRNGFTPAQLEVLRNQIVVYRQLKGSKGASAAAGATPAANGDAKEEEDPPELIKAPRKPLVLQAQARGPLYELSDGPVAVAAAKPAPGQAPPPSLPTPVFSRAAVLPLLHMELQRLARRGLDSLRASSEGSLAAGSGARPGFAWRAGDAMPRGTALLTRKALGLLERQRALRAAVEAAQAEISSMAPAKYRSLVRAHRAQRIETARRELAGRAELAARRARDAKQARSDALAARWSALRDGLAARNKGVATAHARLARERNKARVDERTMRMEAIRAHDFEAYQELLRAQAVGAADQKYEAISRFLRETEEYLLKLAGKIAGVKLSAEVSKATSEAIVAARGKGLSEEEVQAAARAAAQEAAAASVAARAAGAGAGGAAAPGAPDDARSRYYALAHSNRESVAEQPSLLRPPGGARLREYQLVGLQWMVSLYNNHLNGILADEMGLGKTVQVMALIAFLMEHKSNFGPHLIIVPNAVLVNWKSELSQWLPSARCVYYVGAKEERARKYAHEVQSLQFNILVTTYEFVMRDTSRLAKIDWQYIIIDEAQRMKDRESKLAKDLDKFTAARRLLLSGTPLQNDLLELWSLLNLLLPEVFDDKKMFAEWFGGSAAGNNGGEADWLEKERRVVVIHRLHQILEPFMLRRQVEDVETKLPPKVAVEVRVPFTPFQAAIYDWVKATGTIRLDPADPRAARHRRAYHTLTNKCMELRKLCNHPLLTYPPPDWGVGEAIVRQCGKLLVLDRVLIKLVATGHRVLLFSTMTRLLDLLEVYLRWRTLPPAALAARRELENGETPLESFRAQPIVRQERADAMGYLRIDGTTSLEDREAAIRAFNAPGSAASVFLLSIRAAGRGLNLQSADSVVIYDPDPNPKNEEQAIARSHRIGQTKEVRVIHLESVADPSRASVLSASPTLCWLKSAPEEAAPPTTPTDAPAVHTTQSPPPPLTPAAPPLETRLYADSIESLVRHQIQRVKIDMANEVIDAGRFDQQTSNDERRQTLEALLQDEARTNVAQNTVLSWRALNAQLARGERERALFDRLDAEVDWMDPTSAAEVPGWMRWSREELAAAVRRAAAERSRHPPDLQAEMAALTGTVHHAPGAAAPSAQAGEPARPRRISIKLARVASEPDVSAATAAEDDTAVAALEGDTEEEDVELGADILEDNDDATTTQTGAGASAGKRPATEDLRHVESTAHFTPSPFKRPRADGDGPSGS</sequence>
<feature type="compositionally biased region" description="Basic and acidic residues" evidence="5">
    <location>
        <begin position="1186"/>
        <end position="1196"/>
    </location>
</feature>
<keyword evidence="3" id="KW-0805">Transcription regulation</keyword>
<comment type="subcellular location">
    <subcellularLocation>
        <location evidence="1">Nucleus</location>
    </subcellularLocation>
</comment>
<evidence type="ECO:0000256" key="1">
    <source>
        <dbReference type="ARBA" id="ARBA00004123"/>
    </source>
</evidence>
<keyword evidence="10" id="KW-1185">Reference proteome</keyword>